<evidence type="ECO:0000313" key="1">
    <source>
        <dbReference type="EMBL" id="KHJ86916.1"/>
    </source>
</evidence>
<dbReference type="Proteomes" id="UP000053660">
    <property type="component" value="Unassembled WGS sequence"/>
</dbReference>
<proteinExistence type="predicted"/>
<accession>A0A0B1SSP0</accession>
<dbReference type="EMBL" id="KN559067">
    <property type="protein sequence ID" value="KHJ86916.1"/>
    <property type="molecule type" value="Genomic_DNA"/>
</dbReference>
<protein>
    <submittedName>
        <fullName evidence="1">Uncharacterized protein</fullName>
    </submittedName>
</protein>
<organism evidence="1 2">
    <name type="scientific">Oesophagostomum dentatum</name>
    <name type="common">Nodular worm</name>
    <dbReference type="NCBI Taxonomy" id="61180"/>
    <lineage>
        <taxon>Eukaryota</taxon>
        <taxon>Metazoa</taxon>
        <taxon>Ecdysozoa</taxon>
        <taxon>Nematoda</taxon>
        <taxon>Chromadorea</taxon>
        <taxon>Rhabditida</taxon>
        <taxon>Rhabditina</taxon>
        <taxon>Rhabditomorpha</taxon>
        <taxon>Strongyloidea</taxon>
        <taxon>Strongylidae</taxon>
        <taxon>Oesophagostomum</taxon>
    </lineage>
</organism>
<dbReference type="AlphaFoldDB" id="A0A0B1SSP0"/>
<evidence type="ECO:0000313" key="2">
    <source>
        <dbReference type="Proteomes" id="UP000053660"/>
    </source>
</evidence>
<sequence>MGYPGTSRAMEYCSLFHGYLKVIEDKTVDDGFIEAYSTEHQGFWIEDAAGPTGGSWCPCCNIICKISRW</sequence>
<reference evidence="1 2" key="1">
    <citation type="submission" date="2014-03" db="EMBL/GenBank/DDBJ databases">
        <title>Draft genome of the hookworm Oesophagostomum dentatum.</title>
        <authorList>
            <person name="Mitreva M."/>
        </authorList>
    </citation>
    <scope>NUCLEOTIDE SEQUENCE [LARGE SCALE GENOMIC DNA]</scope>
    <source>
        <strain evidence="1 2">OD-Hann</strain>
    </source>
</reference>
<dbReference type="OrthoDB" id="5835107at2759"/>
<name>A0A0B1SSP0_OESDE</name>
<gene>
    <name evidence="1" type="ORF">OESDEN_13321</name>
</gene>
<keyword evidence="2" id="KW-1185">Reference proteome</keyword>